<sequence length="209" mass="23137">MVAGLILSLANVVNIYQMSLLAFSGLLGGLLKEGKKAGVAVGLLAGTLLISIYGGTEGLAASFAESIAAAAMFLLTPAKWFHKLAKYIPGTEENANEQEQYLQKVRNVTAKRVEQFSDVFEALSKSFMTADSPDLEENEARKETDYFLSRVAEKTCQNCFMKERCWQQQFDKTYSLLENIKDDLVANKPPNHFTYKDFASHCVKSKKGA</sequence>
<feature type="transmembrane region" description="Helical" evidence="1">
    <location>
        <begin position="37"/>
        <end position="54"/>
    </location>
</feature>
<evidence type="ECO:0000256" key="1">
    <source>
        <dbReference type="SAM" id="Phobius"/>
    </source>
</evidence>
<keyword evidence="1" id="KW-1133">Transmembrane helix</keyword>
<accession>A0ABU5C6C4</accession>
<keyword evidence="1" id="KW-0472">Membrane</keyword>
<keyword evidence="1" id="KW-0812">Transmembrane</keyword>
<reference evidence="3 4" key="1">
    <citation type="submission" date="2023-10" db="EMBL/GenBank/DDBJ databases">
        <title>Virgibacillus halophilus 5B73C genome.</title>
        <authorList>
            <person name="Miliotis G."/>
            <person name="Sengupta P."/>
            <person name="Hameed A."/>
            <person name="Chuvochina M."/>
            <person name="Mcdonagh F."/>
            <person name="Simpson A.C."/>
            <person name="Singh N.K."/>
            <person name="Rekha P.D."/>
            <person name="Raman K."/>
            <person name="Hugenholtz P."/>
            <person name="Venkateswaran K."/>
        </authorList>
    </citation>
    <scope>NUCLEOTIDE SEQUENCE [LARGE SCALE GENOMIC DNA]</scope>
    <source>
        <strain evidence="3 4">5B73C</strain>
    </source>
</reference>
<evidence type="ECO:0000313" key="3">
    <source>
        <dbReference type="EMBL" id="MDY0394859.1"/>
    </source>
</evidence>
<name>A0ABU5C6C4_9BACI</name>
<comment type="caution">
    <text evidence="3">The sequence shown here is derived from an EMBL/GenBank/DDBJ whole genome shotgun (WGS) entry which is preliminary data.</text>
</comment>
<gene>
    <name evidence="3" type="ORF">RWE15_10825</name>
</gene>
<evidence type="ECO:0000313" key="4">
    <source>
        <dbReference type="Proteomes" id="UP001281447"/>
    </source>
</evidence>
<feature type="transmembrane region" description="Helical" evidence="1">
    <location>
        <begin position="6"/>
        <end position="30"/>
    </location>
</feature>
<dbReference type="InterPro" id="IPR045768">
    <property type="entry name" value="SpoIIE_N"/>
</dbReference>
<dbReference type="Proteomes" id="UP001281447">
    <property type="component" value="Unassembled WGS sequence"/>
</dbReference>
<dbReference type="EMBL" id="JAWDIP010000003">
    <property type="protein sequence ID" value="MDY0394859.1"/>
    <property type="molecule type" value="Genomic_DNA"/>
</dbReference>
<evidence type="ECO:0000259" key="2">
    <source>
        <dbReference type="Pfam" id="PF19732"/>
    </source>
</evidence>
<keyword evidence="4" id="KW-1185">Reference proteome</keyword>
<protein>
    <recommendedName>
        <fullName evidence="2">Stage II sporulation protein E N-terminal domain-containing protein</fullName>
    </recommendedName>
</protein>
<organism evidence="3 4">
    <name type="scientific">Tigheibacillus halophilus</name>
    <dbReference type="NCBI Taxonomy" id="361280"/>
    <lineage>
        <taxon>Bacteria</taxon>
        <taxon>Bacillati</taxon>
        <taxon>Bacillota</taxon>
        <taxon>Bacilli</taxon>
        <taxon>Bacillales</taxon>
        <taxon>Bacillaceae</taxon>
        <taxon>Tigheibacillus</taxon>
    </lineage>
</organism>
<dbReference type="Pfam" id="PF19732">
    <property type="entry name" value="SpoIIE_N"/>
    <property type="match status" value="1"/>
</dbReference>
<feature type="domain" description="Stage II sporulation protein E N-terminal" evidence="2">
    <location>
        <begin position="2"/>
        <end position="207"/>
    </location>
</feature>
<proteinExistence type="predicted"/>